<protein>
    <submittedName>
        <fullName evidence="10">Response regulator transcription factor</fullName>
    </submittedName>
</protein>
<evidence type="ECO:0000256" key="2">
    <source>
        <dbReference type="ARBA" id="ARBA00023012"/>
    </source>
</evidence>
<reference evidence="11" key="1">
    <citation type="journal article" date="2019" name="Int. J. Syst. Evol. Microbiol.">
        <title>The Global Catalogue of Microorganisms (GCM) 10K type strain sequencing project: providing services to taxonomists for standard genome sequencing and annotation.</title>
        <authorList>
            <consortium name="The Broad Institute Genomics Platform"/>
            <consortium name="The Broad Institute Genome Sequencing Center for Infectious Disease"/>
            <person name="Wu L."/>
            <person name="Ma J."/>
        </authorList>
    </citation>
    <scope>NUCLEOTIDE SEQUENCE [LARGE SCALE GENOMIC DNA]</scope>
    <source>
        <strain evidence="11">IBRC 10765</strain>
    </source>
</reference>
<evidence type="ECO:0000256" key="5">
    <source>
        <dbReference type="ARBA" id="ARBA00023163"/>
    </source>
</evidence>
<name>A0ABV7ZY11_9GAMM</name>
<evidence type="ECO:0000313" key="10">
    <source>
        <dbReference type="EMBL" id="MFC3852037.1"/>
    </source>
</evidence>
<keyword evidence="2" id="KW-0902">Two-component regulatory system</keyword>
<dbReference type="Gene3D" id="3.40.50.2300">
    <property type="match status" value="1"/>
</dbReference>
<keyword evidence="4 7" id="KW-0238">DNA-binding</keyword>
<dbReference type="PANTHER" id="PTHR48111">
    <property type="entry name" value="REGULATOR OF RPOS"/>
    <property type="match status" value="1"/>
</dbReference>
<dbReference type="SUPFAM" id="SSF52172">
    <property type="entry name" value="CheY-like"/>
    <property type="match status" value="1"/>
</dbReference>
<dbReference type="InterPro" id="IPR001789">
    <property type="entry name" value="Sig_transdc_resp-reg_receiver"/>
</dbReference>
<keyword evidence="11" id="KW-1185">Reference proteome</keyword>
<evidence type="ECO:0000259" key="8">
    <source>
        <dbReference type="PROSITE" id="PS50110"/>
    </source>
</evidence>
<feature type="domain" description="Response regulatory" evidence="8">
    <location>
        <begin position="3"/>
        <end position="129"/>
    </location>
</feature>
<dbReference type="PROSITE" id="PS51755">
    <property type="entry name" value="OMPR_PHOB"/>
    <property type="match status" value="1"/>
</dbReference>
<dbReference type="CDD" id="cd00156">
    <property type="entry name" value="REC"/>
    <property type="match status" value="1"/>
</dbReference>
<dbReference type="RefSeq" id="WP_380693718.1">
    <property type="nucleotide sequence ID" value="NZ_JBHRYR010000002.1"/>
</dbReference>
<dbReference type="Gene3D" id="1.10.10.10">
    <property type="entry name" value="Winged helix-like DNA-binding domain superfamily/Winged helix DNA-binding domain"/>
    <property type="match status" value="1"/>
</dbReference>
<dbReference type="InterPro" id="IPR001867">
    <property type="entry name" value="OmpR/PhoB-type_DNA-bd"/>
</dbReference>
<dbReference type="SMART" id="SM00448">
    <property type="entry name" value="REC"/>
    <property type="match status" value="1"/>
</dbReference>
<keyword evidence="1 6" id="KW-0597">Phosphoprotein</keyword>
<evidence type="ECO:0000256" key="6">
    <source>
        <dbReference type="PROSITE-ProRule" id="PRU00169"/>
    </source>
</evidence>
<dbReference type="InterPro" id="IPR036388">
    <property type="entry name" value="WH-like_DNA-bd_sf"/>
</dbReference>
<evidence type="ECO:0000256" key="4">
    <source>
        <dbReference type="ARBA" id="ARBA00023125"/>
    </source>
</evidence>
<evidence type="ECO:0000259" key="9">
    <source>
        <dbReference type="PROSITE" id="PS51755"/>
    </source>
</evidence>
<feature type="modified residue" description="4-aspartylphosphate" evidence="6">
    <location>
        <position position="61"/>
    </location>
</feature>
<gene>
    <name evidence="10" type="ORF">ACFOOG_04235</name>
</gene>
<evidence type="ECO:0000256" key="1">
    <source>
        <dbReference type="ARBA" id="ARBA00022553"/>
    </source>
</evidence>
<dbReference type="Pfam" id="PF00072">
    <property type="entry name" value="Response_reg"/>
    <property type="match status" value="1"/>
</dbReference>
<sequence>MATIFWVEDQSHWIDKFKPVLESTVFDTAPTQVQVFKFAEAACQYIRLADDTQRPDVALLDANMKGNDEAGFSVSRALQRKWPGLPIIYLSEHSGTGIEQTAFETASAQDFIAKHQLNIESVLCWRIKAVLRQHSVRQPESSALQSNHVLHSGDLRIDTTTWEVYWQGTKLMNPANAQRPLGPTPRKILRFLVESAPRPLTTEQIADKLGADLERFSYANYRQHIRTLRLSFDQAMGGAGDFVALCKQGQGIAAFGDEGAYCWKPITGDERCRT</sequence>
<organism evidence="10 11">
    <name type="scientific">Saccharospirillum mangrovi</name>
    <dbReference type="NCBI Taxonomy" id="2161747"/>
    <lineage>
        <taxon>Bacteria</taxon>
        <taxon>Pseudomonadati</taxon>
        <taxon>Pseudomonadota</taxon>
        <taxon>Gammaproteobacteria</taxon>
        <taxon>Oceanospirillales</taxon>
        <taxon>Saccharospirillaceae</taxon>
        <taxon>Saccharospirillum</taxon>
    </lineage>
</organism>
<dbReference type="PANTHER" id="PTHR48111:SF1">
    <property type="entry name" value="TWO-COMPONENT RESPONSE REGULATOR ORR33"/>
    <property type="match status" value="1"/>
</dbReference>
<evidence type="ECO:0000256" key="7">
    <source>
        <dbReference type="PROSITE-ProRule" id="PRU01091"/>
    </source>
</evidence>
<feature type="domain" description="OmpR/PhoB-type" evidence="9">
    <location>
        <begin position="147"/>
        <end position="254"/>
    </location>
</feature>
<evidence type="ECO:0000313" key="11">
    <source>
        <dbReference type="Proteomes" id="UP001595617"/>
    </source>
</evidence>
<dbReference type="PROSITE" id="PS50110">
    <property type="entry name" value="RESPONSE_REGULATORY"/>
    <property type="match status" value="1"/>
</dbReference>
<evidence type="ECO:0000256" key="3">
    <source>
        <dbReference type="ARBA" id="ARBA00023015"/>
    </source>
</evidence>
<keyword evidence="5" id="KW-0804">Transcription</keyword>
<dbReference type="InterPro" id="IPR039420">
    <property type="entry name" value="WalR-like"/>
</dbReference>
<dbReference type="EMBL" id="JBHRYR010000002">
    <property type="protein sequence ID" value="MFC3852037.1"/>
    <property type="molecule type" value="Genomic_DNA"/>
</dbReference>
<dbReference type="Proteomes" id="UP001595617">
    <property type="component" value="Unassembled WGS sequence"/>
</dbReference>
<dbReference type="InterPro" id="IPR016032">
    <property type="entry name" value="Sig_transdc_resp-reg_C-effctor"/>
</dbReference>
<keyword evidence="3" id="KW-0805">Transcription regulation</keyword>
<dbReference type="SUPFAM" id="SSF46894">
    <property type="entry name" value="C-terminal effector domain of the bipartite response regulators"/>
    <property type="match status" value="1"/>
</dbReference>
<comment type="caution">
    <text evidence="10">The sequence shown here is derived from an EMBL/GenBank/DDBJ whole genome shotgun (WGS) entry which is preliminary data.</text>
</comment>
<proteinExistence type="predicted"/>
<accession>A0ABV7ZY11</accession>
<feature type="DNA-binding region" description="OmpR/PhoB-type" evidence="7">
    <location>
        <begin position="147"/>
        <end position="254"/>
    </location>
</feature>
<dbReference type="InterPro" id="IPR011006">
    <property type="entry name" value="CheY-like_superfamily"/>
</dbReference>